<dbReference type="GO" id="GO:0061665">
    <property type="term" value="F:SUMO ligase activity"/>
    <property type="evidence" value="ECO:0007669"/>
    <property type="project" value="TreeGrafter"/>
</dbReference>
<feature type="compositionally biased region" description="Basic and acidic residues" evidence="1">
    <location>
        <begin position="1761"/>
        <end position="1770"/>
    </location>
</feature>
<feature type="region of interest" description="Disordered" evidence="1">
    <location>
        <begin position="795"/>
        <end position="829"/>
    </location>
</feature>
<feature type="region of interest" description="Disordered" evidence="1">
    <location>
        <begin position="380"/>
        <end position="410"/>
    </location>
</feature>
<dbReference type="GO" id="GO:0000785">
    <property type="term" value="C:chromatin"/>
    <property type="evidence" value="ECO:0007669"/>
    <property type="project" value="TreeGrafter"/>
</dbReference>
<reference evidence="2" key="1">
    <citation type="submission" date="2014-11" db="EMBL/GenBank/DDBJ databases">
        <authorList>
            <person name="Otto D Thomas"/>
            <person name="Naeem Raeece"/>
        </authorList>
    </citation>
    <scope>NUCLEOTIDE SEQUENCE</scope>
</reference>
<feature type="region of interest" description="Disordered" evidence="1">
    <location>
        <begin position="1655"/>
        <end position="1674"/>
    </location>
</feature>
<protein>
    <submittedName>
        <fullName evidence="2">Uncharacterized protein</fullName>
    </submittedName>
</protein>
<sequence length="2209" mass="238908">MEPDLQSTVNAATRALLTTAARPKRNFLQAFETDTSVLSTSSCQNFSLVFLLLFNHEVGVNNREFQSSTVPRHFTWVAEEGRGEGGNLKLLVLHLLRAVGRNCRGGGNLLKSGSGLRVWRLEGTDTSPTPRLVWELFEEEDPATSPIIGEHEINGSLQLALADVLRNLAQYMCNRQWPGSGPGDLGVPSFPSSLLFTEGHNCLPEVQRGSESTNGLCFDYLSLMFLCGSVVNGRVIRLRKLLSLVPEDPHHPSMTDRVSLDEAAHQLAFTSHDPTRAGSIERHVRAVFTAFPGALPDMALTSVWKGTNSLLSTALDSFQKHIIKARLRAPKEDGGKDLPSAADPFAVAAVFFLVVTESPGATKRHWLVCQFCGDVVSSPPPHEDLQNSSSRSSNSSNSSNNGQGVRSSGPFPPHLAIPLSVADDHPNKATQLVGLEASTAAILLEEAAKYFLNFKAVLSAIAMQALTSTDATRLRMKKMKEEVMPPPFPSHEPSSIRNQMLWPPPNESVWQRYASGSSRTTDTMEGLLEATSHVRLRNWPSASNPPMLGSKTAYHLAGALLSGAIWRAHTNDGMRCIEALHSASVSRDLLCSPGDALKWEGPSKLHRERIGNKTICLPVNEGDSDERMIDDRVGECLALVAAVDPPVAPVIAEGSRWHSDEAFRENLGGFQEAMMRANGLESPPGWLSECSRGVTRTSADLLRWRSVWGEGSNPEVALIFRVRMGADTGGAGEYVVCQFIHLTRVLQFKEGVERGGEVYRQATAVSGMVRESEGGLRGCVLDLLRRAREQAAGWKKLGRSASDAQASDQRGSSDGLSLSPGGRGAQRSEMEGVWHVQPIAYLRPIPAESSQPPSPAASGRHNTSSAATSSCWAILTPQSLWRGAAVLLQASVVRVQQHHKGMMSLLRALEILVSRERTSELPEGIKRDHEIEPVTVDFRLPIQEWKVRDLPDPQKQHRVPAGLSVPPCASDHSGILIALVAGLHPPVAPIVLPPLASSSVFVKALGDLQRELSRANYIDEPPEETFKNTRTCGSGDVPWVPQIKGFPQVGVVYLVDKPESNKVQIVCQFTRLIRNAEQSLALGKEPESGPERNKKPDIRTYDYLSMDRPPGLPSLSSLEDWLEKWPELPSAFCQVITKATMIVQKFFKKPTEQQRASPLSSPPETTLFAPPLPDFRPKAATKSVPPRRTQGPGKGANAVPVAAYSALRPLKPPRARAVPIAAEGAGKGANAVPVAASYSSLRPLGPPPARAVPVEGPGKGANALPVAASYSALGPPPARAVPVAAKAVPISAGPKGLSGPKSASVVQDPRGADPQQLSSIAQAKAVTNEKEIVAPPHKAPRLNGTAAAAVGASSPTGLSAFGPSASTTANGRQAPLPLLPAPTRLQPFFFPGLASAAAGGADSSPSASASSSSATAGSTTQRAAAAAVSGGRGASSSAAAAAAAAASTSSPSSSSASADPIAAANNAALLPFQPGRPQWLQDYLGDTLRTWDNMTVDEAITRRVDHIFGKPRSAGSPEACTYQSVPLMPPSPQVTGPVQGLVASALYKHQKKTGWKDTVWKCKICGKEQKGFHADLAALMFLIFEPLGNSENEAMQSVLMAQDSRDLERAVSSLMDSWLCYRCRFVTMDPFRHVVDVVCVGFLFSSFKHESLPRDNKKHTYLQKPQAPQEDCTYDPNLKRTLQFTLPDAAVSRIRQQGNLELRCIRLTTKPDSAVSRAHVWPLDTVVRNQDGLRPQEHHLKRQRLREEGKDGRLLNARMAREPQTRRDEPADCSPPFLGAGPGTERIMRTFSIEAFDSRYSYVFALVRVTEVPFERIYTRIVQEDKARSKPSQQMQLQALVAKSKSWIEGRVRTMLGGQQGGDEIQLNPGLTSVPISIRNNVGEKMNMPFRGKNCIHVECCDLKEWLQMREKMRGGTALTRSKQGLMRHFTTGCRGTCDVMGCGRPLSLAEIEIDQFLQRTVLKDPMSSGFQKIQFRPRPDPDPQFSDEYEWALTDPVASTSTGLTEEQIEKIKKSKYPQASKQLLLETDPMTLEPDEDDDIAVMFQRLSIPTNLRVQQQIPQRPPPMRPLPPVPGVGAQMAAMNTFPVGLYPLQPPSYGMQVFGGQLQLPPYAQQVAQRGPPSQMFQAHAGRGQTAHIQRGRGGGGAGFGPQRPKQVPKAKGKAKAAGPRAMVGVPPPRGPQRPAPPRPPVQLAQVGGDAGEPIVIDD</sequence>
<dbReference type="InterPro" id="IPR013083">
    <property type="entry name" value="Znf_RING/FYVE/PHD"/>
</dbReference>
<feature type="compositionally biased region" description="Basic and acidic residues" evidence="1">
    <location>
        <begin position="1084"/>
        <end position="1100"/>
    </location>
</feature>
<organism evidence="2">
    <name type="scientific">Chromera velia CCMP2878</name>
    <dbReference type="NCBI Taxonomy" id="1169474"/>
    <lineage>
        <taxon>Eukaryota</taxon>
        <taxon>Sar</taxon>
        <taxon>Alveolata</taxon>
        <taxon>Colpodellida</taxon>
        <taxon>Chromeraceae</taxon>
        <taxon>Chromera</taxon>
    </lineage>
</organism>
<dbReference type="PANTHER" id="PTHR10782">
    <property type="entry name" value="ZINC FINGER MIZ DOMAIN-CONTAINING PROTEIN"/>
    <property type="match status" value="1"/>
</dbReference>
<evidence type="ECO:0000256" key="1">
    <source>
        <dbReference type="SAM" id="MobiDB-lite"/>
    </source>
</evidence>
<name>A0A0G4G818_9ALVE</name>
<dbReference type="EMBL" id="CDMZ01000970">
    <property type="protein sequence ID" value="CEM24826.1"/>
    <property type="molecule type" value="Genomic_DNA"/>
</dbReference>
<feature type="region of interest" description="Disordered" evidence="1">
    <location>
        <begin position="1152"/>
        <end position="1197"/>
    </location>
</feature>
<accession>A0A0G4G818</accession>
<evidence type="ECO:0000313" key="2">
    <source>
        <dbReference type="EMBL" id="CEM24826.1"/>
    </source>
</evidence>
<feature type="compositionally biased region" description="Low complexity" evidence="1">
    <location>
        <begin position="810"/>
        <end position="820"/>
    </location>
</feature>
<feature type="region of interest" description="Disordered" evidence="1">
    <location>
        <begin position="1081"/>
        <end position="1105"/>
    </location>
</feature>
<dbReference type="VEuPathDB" id="CryptoDB:Cvel_4324"/>
<feature type="region of interest" description="Disordered" evidence="1">
    <location>
        <begin position="1761"/>
        <end position="1780"/>
    </location>
</feature>
<feature type="region of interest" description="Disordered" evidence="1">
    <location>
        <begin position="1294"/>
        <end position="1313"/>
    </location>
</feature>
<feature type="compositionally biased region" description="Polar residues" evidence="1">
    <location>
        <begin position="1153"/>
        <end position="1164"/>
    </location>
</feature>
<proteinExistence type="predicted"/>
<dbReference type="PANTHER" id="PTHR10782:SF4">
    <property type="entry name" value="TONALLI, ISOFORM E"/>
    <property type="match status" value="1"/>
</dbReference>
<dbReference type="GO" id="GO:0016925">
    <property type="term" value="P:protein sumoylation"/>
    <property type="evidence" value="ECO:0007669"/>
    <property type="project" value="TreeGrafter"/>
</dbReference>
<feature type="region of interest" description="Disordered" evidence="1">
    <location>
        <begin position="2137"/>
        <end position="2209"/>
    </location>
</feature>
<feature type="compositionally biased region" description="Low complexity" evidence="1">
    <location>
        <begin position="386"/>
        <end position="408"/>
    </location>
</feature>
<gene>
    <name evidence="2" type="ORF">Cvel_4324</name>
</gene>
<feature type="compositionally biased region" description="Pro residues" evidence="1">
    <location>
        <begin position="2176"/>
        <end position="2191"/>
    </location>
</feature>
<dbReference type="Gene3D" id="3.30.40.10">
    <property type="entry name" value="Zinc/RING finger domain, C3HC4 (zinc finger)"/>
    <property type="match status" value="1"/>
</dbReference>